<dbReference type="SUPFAM" id="SSF53067">
    <property type="entry name" value="Actin-like ATPase domain"/>
    <property type="match status" value="1"/>
</dbReference>
<dbReference type="EMBL" id="CP022098">
    <property type="protein sequence ID" value="ATB36453.1"/>
    <property type="molecule type" value="Genomic_DNA"/>
</dbReference>
<feature type="region of interest" description="Disordered" evidence="2">
    <location>
        <begin position="1"/>
        <end position="25"/>
    </location>
</feature>
<comment type="similarity">
    <text evidence="1">Belongs to the ROK (NagC/XylR) family.</text>
</comment>
<protein>
    <submittedName>
        <fullName evidence="3">Chromosome partitioning protein ParA</fullName>
    </submittedName>
</protein>
<organism evidence="3 4">
    <name type="scientific">Cystobacter fuscus</name>
    <dbReference type="NCBI Taxonomy" id="43"/>
    <lineage>
        <taxon>Bacteria</taxon>
        <taxon>Pseudomonadati</taxon>
        <taxon>Myxococcota</taxon>
        <taxon>Myxococcia</taxon>
        <taxon>Myxococcales</taxon>
        <taxon>Cystobacterineae</taxon>
        <taxon>Archangiaceae</taxon>
        <taxon>Cystobacter</taxon>
    </lineage>
</organism>
<gene>
    <name evidence="3" type="ORF">CYFUS_001867</name>
</gene>
<dbReference type="InterPro" id="IPR043129">
    <property type="entry name" value="ATPase_NBD"/>
</dbReference>
<sequence>MSQKAPQPSPRKKTVRETHATGPRTLAIDIGGSGLKALVLGPEGTALDERRRVKTPKPATPKAVLRALEKLIKPLGAFERVSVGFPGVVEEGVTKSAHNLHPDWTGFNLAEALHQLTKRPVRVLNDAGVQGFGVIEGKGLEMVLTLGTGMGCALYIDGKYVPNLELAHHPFHGGKTYEDYVGQAALERVGKKKWNKHVERVLQQIQPIWNPRQIYVGGGNARLLDIKLPPNVKITENIAGLLGGFALWKDEPRQR</sequence>
<evidence type="ECO:0000256" key="1">
    <source>
        <dbReference type="ARBA" id="ARBA00006479"/>
    </source>
</evidence>
<reference evidence="3 4" key="1">
    <citation type="submission" date="2017-06" db="EMBL/GenBank/DDBJ databases">
        <title>Sequencing and comparative analysis of myxobacterial genomes.</title>
        <authorList>
            <person name="Rupp O."/>
            <person name="Goesmann A."/>
            <person name="Sogaard-Andersen L."/>
        </authorList>
    </citation>
    <scope>NUCLEOTIDE SEQUENCE [LARGE SCALE GENOMIC DNA]</scope>
    <source>
        <strain evidence="3 4">DSM 52655</strain>
    </source>
</reference>
<accession>A0A250IYS8</accession>
<dbReference type="KEGG" id="cfus:CYFUS_001867"/>
<dbReference type="Gene3D" id="3.30.420.40">
    <property type="match status" value="2"/>
</dbReference>
<dbReference type="InterPro" id="IPR000600">
    <property type="entry name" value="ROK"/>
</dbReference>
<evidence type="ECO:0000313" key="4">
    <source>
        <dbReference type="Proteomes" id="UP000217257"/>
    </source>
</evidence>
<dbReference type="Proteomes" id="UP000217257">
    <property type="component" value="Chromosome"/>
</dbReference>
<dbReference type="PANTHER" id="PTHR18964">
    <property type="entry name" value="ROK (REPRESSOR, ORF, KINASE) FAMILY"/>
    <property type="match status" value="1"/>
</dbReference>
<name>A0A250IYS8_9BACT</name>
<proteinExistence type="inferred from homology"/>
<dbReference type="AlphaFoldDB" id="A0A250IYS8"/>
<dbReference type="Pfam" id="PF00480">
    <property type="entry name" value="ROK"/>
    <property type="match status" value="1"/>
</dbReference>
<dbReference type="CDD" id="cd24058">
    <property type="entry name" value="ASKHA_NBD_ROK_PPGK"/>
    <property type="match status" value="1"/>
</dbReference>
<dbReference type="PANTHER" id="PTHR18964:SF149">
    <property type="entry name" value="BIFUNCTIONAL UDP-N-ACETYLGLUCOSAMINE 2-EPIMERASE_N-ACETYLMANNOSAMINE KINASE"/>
    <property type="match status" value="1"/>
</dbReference>
<evidence type="ECO:0000256" key="2">
    <source>
        <dbReference type="SAM" id="MobiDB-lite"/>
    </source>
</evidence>
<dbReference type="RefSeq" id="WP_095984916.1">
    <property type="nucleotide sequence ID" value="NZ_CP022098.1"/>
</dbReference>
<evidence type="ECO:0000313" key="3">
    <source>
        <dbReference type="EMBL" id="ATB36453.1"/>
    </source>
</evidence>